<dbReference type="Gene3D" id="3.40.50.1000">
    <property type="entry name" value="HAD superfamily/HAD-like"/>
    <property type="match status" value="1"/>
</dbReference>
<dbReference type="InterPro" id="IPR036412">
    <property type="entry name" value="HAD-like_sf"/>
</dbReference>
<dbReference type="Pfam" id="PF00122">
    <property type="entry name" value="E1-E2_ATPase"/>
    <property type="match status" value="1"/>
</dbReference>
<evidence type="ECO:0000256" key="18">
    <source>
        <dbReference type="ARBA" id="ARBA00023065"/>
    </source>
</evidence>
<keyword evidence="26" id="KW-1185">Reference proteome</keyword>
<dbReference type="PANTHER" id="PTHR43520">
    <property type="entry name" value="ATP7, ISOFORM B"/>
    <property type="match status" value="1"/>
</dbReference>
<dbReference type="InterPro" id="IPR036163">
    <property type="entry name" value="HMA_dom_sf"/>
</dbReference>
<feature type="transmembrane region" description="Helical" evidence="23">
    <location>
        <begin position="283"/>
        <end position="301"/>
    </location>
</feature>
<dbReference type="Gene3D" id="3.30.70.100">
    <property type="match status" value="2"/>
</dbReference>
<evidence type="ECO:0000256" key="13">
    <source>
        <dbReference type="ARBA" id="ARBA00022840"/>
    </source>
</evidence>
<dbReference type="FunFam" id="3.30.70.100:FF:000001">
    <property type="entry name" value="ATPase copper transporting beta"/>
    <property type="match status" value="1"/>
</dbReference>
<keyword evidence="11 23" id="KW-0547">Nucleotide-binding</keyword>
<dbReference type="InterPro" id="IPR023298">
    <property type="entry name" value="ATPase_P-typ_TM_dom_sf"/>
</dbReference>
<dbReference type="GO" id="GO:0140581">
    <property type="term" value="F:P-type monovalent copper transporter activity"/>
    <property type="evidence" value="ECO:0007669"/>
    <property type="project" value="UniProtKB-EC"/>
</dbReference>
<evidence type="ECO:0000256" key="16">
    <source>
        <dbReference type="ARBA" id="ARBA00022989"/>
    </source>
</evidence>
<keyword evidence="12" id="KW-0187">Copper transport</keyword>
<dbReference type="InterPro" id="IPR059000">
    <property type="entry name" value="ATPase_P-type_domA"/>
</dbReference>
<dbReference type="CDD" id="cd02094">
    <property type="entry name" value="P-type_ATPase_Cu-like"/>
    <property type="match status" value="1"/>
</dbReference>
<dbReference type="AlphaFoldDB" id="A0A5Q0TF47"/>
<dbReference type="RefSeq" id="WP_153446565.1">
    <property type="nucleotide sequence ID" value="NZ_CP045699.1"/>
</dbReference>
<comment type="subcellular location">
    <subcellularLocation>
        <location evidence="1">Cell membrane</location>
        <topology evidence="1">Multi-pass membrane protein</topology>
    </subcellularLocation>
</comment>
<dbReference type="InterPro" id="IPR023299">
    <property type="entry name" value="ATPase_P-typ_cyto_dom_N"/>
</dbReference>
<dbReference type="SFLD" id="SFLDF00027">
    <property type="entry name" value="p-type_atpase"/>
    <property type="match status" value="1"/>
</dbReference>
<dbReference type="GO" id="GO:0005886">
    <property type="term" value="C:plasma membrane"/>
    <property type="evidence" value="ECO:0007669"/>
    <property type="project" value="UniProtKB-SubCell"/>
</dbReference>
<keyword evidence="9 23" id="KW-0479">Metal-binding</keyword>
<feature type="transmembrane region" description="Helical" evidence="23">
    <location>
        <begin position="350"/>
        <end position="369"/>
    </location>
</feature>
<dbReference type="Proteomes" id="UP000348942">
    <property type="component" value="Chromosome 1"/>
</dbReference>
<evidence type="ECO:0000256" key="22">
    <source>
        <dbReference type="ARBA" id="ARBA00049289"/>
    </source>
</evidence>
<dbReference type="InterPro" id="IPR008250">
    <property type="entry name" value="ATPase_P-typ_transduc_dom_A_sf"/>
</dbReference>
<dbReference type="GO" id="GO:0005507">
    <property type="term" value="F:copper ion binding"/>
    <property type="evidence" value="ECO:0007669"/>
    <property type="project" value="TreeGrafter"/>
</dbReference>
<comment type="similarity">
    <text evidence="2 23">Belongs to the cation transport ATPase (P-type) (TC 3.A.3) family. Type IB subfamily.</text>
</comment>
<dbReference type="InterPro" id="IPR044492">
    <property type="entry name" value="P_typ_ATPase_HD_dom"/>
</dbReference>
<evidence type="ECO:0000256" key="2">
    <source>
        <dbReference type="ARBA" id="ARBA00006024"/>
    </source>
</evidence>
<evidence type="ECO:0000256" key="17">
    <source>
        <dbReference type="ARBA" id="ARBA00023008"/>
    </source>
</evidence>
<dbReference type="GO" id="GO:0016887">
    <property type="term" value="F:ATP hydrolysis activity"/>
    <property type="evidence" value="ECO:0007669"/>
    <property type="project" value="InterPro"/>
</dbReference>
<dbReference type="InterPro" id="IPR027256">
    <property type="entry name" value="P-typ_ATPase_IB"/>
</dbReference>
<feature type="transmembrane region" description="Helical" evidence="23">
    <location>
        <begin position="322"/>
        <end position="344"/>
    </location>
</feature>
<evidence type="ECO:0000256" key="15">
    <source>
        <dbReference type="ARBA" id="ARBA00022967"/>
    </source>
</evidence>
<dbReference type="SUPFAM" id="SSF81660">
    <property type="entry name" value="Metal cation-transporting ATPase, ATP-binding domain N"/>
    <property type="match status" value="1"/>
</dbReference>
<feature type="transmembrane region" description="Helical" evidence="23">
    <location>
        <begin position="860"/>
        <end position="879"/>
    </location>
</feature>
<dbReference type="Pfam" id="PF00702">
    <property type="entry name" value="Hydrolase"/>
    <property type="match status" value="1"/>
</dbReference>
<dbReference type="FunFam" id="2.70.150.10:FF:000020">
    <property type="entry name" value="Copper-exporting P-type ATPase A"/>
    <property type="match status" value="1"/>
</dbReference>
<evidence type="ECO:0000256" key="14">
    <source>
        <dbReference type="ARBA" id="ARBA00022842"/>
    </source>
</evidence>
<dbReference type="NCBIfam" id="TIGR01525">
    <property type="entry name" value="ATPase-IB_hvy"/>
    <property type="match status" value="1"/>
</dbReference>
<gene>
    <name evidence="25" type="ORF">GFB47_03435</name>
</gene>
<dbReference type="SUPFAM" id="SSF81665">
    <property type="entry name" value="Calcium ATPase, transmembrane domain M"/>
    <property type="match status" value="1"/>
</dbReference>
<evidence type="ECO:0000256" key="19">
    <source>
        <dbReference type="ARBA" id="ARBA00023136"/>
    </source>
</evidence>
<dbReference type="SFLD" id="SFLDG00002">
    <property type="entry name" value="C1.7:_P-type_atpase_like"/>
    <property type="match status" value="1"/>
</dbReference>
<dbReference type="InterPro" id="IPR006121">
    <property type="entry name" value="HMA_dom"/>
</dbReference>
<dbReference type="Pfam" id="PF00403">
    <property type="entry name" value="HMA"/>
    <property type="match status" value="1"/>
</dbReference>
<dbReference type="SFLD" id="SFLDS00003">
    <property type="entry name" value="Haloacid_Dehalogenase"/>
    <property type="match status" value="1"/>
</dbReference>
<dbReference type="EMBL" id="CP045699">
    <property type="protein sequence ID" value="QGA64545.1"/>
    <property type="molecule type" value="Genomic_DNA"/>
</dbReference>
<keyword evidence="17" id="KW-0186">Copper</keyword>
<keyword evidence="16 23" id="KW-1133">Transmembrane helix</keyword>
<keyword evidence="10" id="KW-0677">Repeat</keyword>
<protein>
    <recommendedName>
        <fullName evidence="4">Copper-exporting P-type ATPase</fullName>
        <ecNumber evidence="3">7.2.2.8</ecNumber>
    </recommendedName>
    <alternativeName>
        <fullName evidence="20">Copper-exporting P-type ATPase A</fullName>
    </alternativeName>
    <alternativeName>
        <fullName evidence="21">Cu(+)-exporting ATPase</fullName>
    </alternativeName>
</protein>
<dbReference type="GO" id="GO:0055070">
    <property type="term" value="P:copper ion homeostasis"/>
    <property type="evidence" value="ECO:0007669"/>
    <property type="project" value="TreeGrafter"/>
</dbReference>
<keyword evidence="14" id="KW-0460">Magnesium</keyword>
<dbReference type="InterPro" id="IPR017969">
    <property type="entry name" value="Heavy-metal-associated_CS"/>
</dbReference>
<evidence type="ECO:0000256" key="1">
    <source>
        <dbReference type="ARBA" id="ARBA00004651"/>
    </source>
</evidence>
<dbReference type="PRINTS" id="PR00943">
    <property type="entry name" value="CUATPASE"/>
</dbReference>
<feature type="transmembrane region" description="Helical" evidence="23">
    <location>
        <begin position="255"/>
        <end position="277"/>
    </location>
</feature>
<dbReference type="PROSITE" id="PS00154">
    <property type="entry name" value="ATPASE_E1_E2"/>
    <property type="match status" value="1"/>
</dbReference>
<dbReference type="PROSITE" id="PS01047">
    <property type="entry name" value="HMA_1"/>
    <property type="match status" value="1"/>
</dbReference>
<dbReference type="InterPro" id="IPR001757">
    <property type="entry name" value="P_typ_ATPase"/>
</dbReference>
<dbReference type="InterPro" id="IPR018303">
    <property type="entry name" value="ATPase_P-typ_P_site"/>
</dbReference>
<evidence type="ECO:0000256" key="12">
    <source>
        <dbReference type="ARBA" id="ARBA00022796"/>
    </source>
</evidence>
<dbReference type="GO" id="GO:0060003">
    <property type="term" value="P:copper ion export"/>
    <property type="evidence" value="ECO:0007669"/>
    <property type="project" value="UniProtKB-ARBA"/>
</dbReference>
<comment type="catalytic activity">
    <reaction evidence="22">
        <text>Cu(+)(in) + ATP + H2O = Cu(+)(out) + ADP + phosphate + H(+)</text>
        <dbReference type="Rhea" id="RHEA:25792"/>
        <dbReference type="ChEBI" id="CHEBI:15377"/>
        <dbReference type="ChEBI" id="CHEBI:15378"/>
        <dbReference type="ChEBI" id="CHEBI:30616"/>
        <dbReference type="ChEBI" id="CHEBI:43474"/>
        <dbReference type="ChEBI" id="CHEBI:49552"/>
        <dbReference type="ChEBI" id="CHEBI:456216"/>
        <dbReference type="EC" id="7.2.2.8"/>
    </reaction>
</comment>
<keyword evidence="8 23" id="KW-0812">Transmembrane</keyword>
<dbReference type="Gene3D" id="2.70.150.10">
    <property type="entry name" value="Calcium-transporting ATPase, cytoplasmic transduction domain A"/>
    <property type="match status" value="1"/>
</dbReference>
<evidence type="ECO:0000256" key="11">
    <source>
        <dbReference type="ARBA" id="ARBA00022741"/>
    </source>
</evidence>
<organism evidence="25 26">
    <name type="scientific">Vibrio algicola</name>
    <dbReference type="NCBI Taxonomy" id="2662262"/>
    <lineage>
        <taxon>Bacteria</taxon>
        <taxon>Pseudomonadati</taxon>
        <taxon>Pseudomonadota</taxon>
        <taxon>Gammaproteobacteria</taxon>
        <taxon>Vibrionales</taxon>
        <taxon>Vibrionaceae</taxon>
        <taxon>Vibrio</taxon>
    </lineage>
</organism>
<name>A0A5Q0TF47_9VIBR</name>
<evidence type="ECO:0000256" key="8">
    <source>
        <dbReference type="ARBA" id="ARBA00022692"/>
    </source>
</evidence>
<dbReference type="SUPFAM" id="SSF81653">
    <property type="entry name" value="Calcium ATPase, transduction domain A"/>
    <property type="match status" value="1"/>
</dbReference>
<feature type="transmembrane region" description="Helical" evidence="23">
    <location>
        <begin position="503"/>
        <end position="525"/>
    </location>
</feature>
<dbReference type="SUPFAM" id="SSF55008">
    <property type="entry name" value="HMA, heavy metal-associated domain"/>
    <property type="match status" value="2"/>
</dbReference>
<accession>A0A5Q0TF47</accession>
<dbReference type="PROSITE" id="PS01229">
    <property type="entry name" value="COF_2"/>
    <property type="match status" value="1"/>
</dbReference>
<evidence type="ECO:0000259" key="24">
    <source>
        <dbReference type="PROSITE" id="PS50846"/>
    </source>
</evidence>
<keyword evidence="5" id="KW-0813">Transport</keyword>
<keyword evidence="19 23" id="KW-0472">Membrane</keyword>
<dbReference type="NCBIfam" id="TIGR01494">
    <property type="entry name" value="ATPase_P-type"/>
    <property type="match status" value="1"/>
</dbReference>
<evidence type="ECO:0000256" key="9">
    <source>
        <dbReference type="ARBA" id="ARBA00022723"/>
    </source>
</evidence>
<sequence length="924" mass="98867">MFQYQLHLTGLNCMGCARKAEAAFNALPNTQVQSITPTQAVILSDETWFSLNQALAPFGYVTAQQLHFSLSGLHCGRCVAKVKAAFEQWQTVDELQVEKTHLFICGQFEVEAVISQIEALGFEAQIAKSNQDDIPAEAMSTEAIKAERSKVAVDEKKSEEANLHFIINGMTCASCVSSVEKSITQIEGVTKVQVNLAEQTAWVTAPTISADKATIISDAIKNAGYQAELVIDEASMREQQQAKFQQSLKINQNNAIAGLIIGTPLMAWGVLGGNMMIRNSADQLTWGVIGLVCLALLATAGRPFFSNAWQALQHKRATMDTLVALGTGAAWFYSMLVVATPSWFPVEARHVYFEASAMIIGLISLGHYIEAKAKARTTQSLQALIDLQPKTATVIIDGIDTPLAIEKITAGMQIRVKPGEQIPVDGKVVQGESYINEAMLTGEPLAAYKQIDDAVFTGTINQDGSLVIRATMVGSHTTLARIIKMVRQAQSSKPQLAKLADKISAVFVPVVVCIAIFAALVWYAVGPAPQASYMLVVVTTVLIIACPCALGLATPLSVTVGIGKAAELGILIKDAEVLQTASQINTVVFDKTGTLTQGKPSVQQVERFGSHDQTAILTAVYHVEAQSEHPLAQAVCAYIKQQQNIDIDNNLAVTGFSAKRGLGVQASISDNGQSQTVYIGSPRYLRQNNIDIDVSKTQLTHFEQRAFTPIAVAIDDQLVALIGVSDPIRDDAKPAVDALQKQGIKVVLLSGDNQKVAQAIGDQLGIKHVIAEVLPQQKAEKIIELQNERVKGKQAKVAMVGDGVNDAPALAQADAGIAMGSGSDVAIESAQMTLLHSSPLALVDAIELSQATVGNIKQNLFGAFVYNSLGIPVAAGVLYPMFGFMLSPVFAGAAMALSSITVVSNANRLRLFKPSQTQYNSKSQ</sequence>
<evidence type="ECO:0000256" key="20">
    <source>
        <dbReference type="ARBA" id="ARBA00029719"/>
    </source>
</evidence>
<feature type="transmembrane region" description="Helical" evidence="23">
    <location>
        <begin position="531"/>
        <end position="554"/>
    </location>
</feature>
<dbReference type="PRINTS" id="PR00119">
    <property type="entry name" value="CATATPASE"/>
</dbReference>
<dbReference type="InterPro" id="IPR023214">
    <property type="entry name" value="HAD_sf"/>
</dbReference>
<dbReference type="GO" id="GO:0005524">
    <property type="term" value="F:ATP binding"/>
    <property type="evidence" value="ECO:0007669"/>
    <property type="project" value="UniProtKB-UniRule"/>
</dbReference>
<dbReference type="PROSITE" id="PS50846">
    <property type="entry name" value="HMA_2"/>
    <property type="match status" value="1"/>
</dbReference>
<evidence type="ECO:0000313" key="26">
    <source>
        <dbReference type="Proteomes" id="UP000348942"/>
    </source>
</evidence>
<reference evidence="25 26" key="1">
    <citation type="submission" date="2019-10" db="EMBL/GenBank/DDBJ databases">
        <title>Vibrio sp. nov., isolated from Coralline algae surface.</title>
        <authorList>
            <person name="Geng Y."/>
            <person name="Zhang X."/>
        </authorList>
    </citation>
    <scope>NUCLEOTIDE SEQUENCE [LARGE SCALE GENOMIC DNA]</scope>
    <source>
        <strain evidence="25 26">SM1977</strain>
    </source>
</reference>
<evidence type="ECO:0000256" key="3">
    <source>
        <dbReference type="ARBA" id="ARBA00012517"/>
    </source>
</evidence>
<evidence type="ECO:0000256" key="6">
    <source>
        <dbReference type="ARBA" id="ARBA00022475"/>
    </source>
</evidence>
<feature type="domain" description="HMA" evidence="24">
    <location>
        <begin position="161"/>
        <end position="228"/>
    </location>
</feature>
<evidence type="ECO:0000256" key="4">
    <source>
        <dbReference type="ARBA" id="ARBA00015102"/>
    </source>
</evidence>
<evidence type="ECO:0000256" key="7">
    <source>
        <dbReference type="ARBA" id="ARBA00022553"/>
    </source>
</evidence>
<keyword evidence="6 23" id="KW-1003">Cell membrane</keyword>
<dbReference type="SUPFAM" id="SSF56784">
    <property type="entry name" value="HAD-like"/>
    <property type="match status" value="1"/>
</dbReference>
<evidence type="ECO:0000256" key="10">
    <source>
        <dbReference type="ARBA" id="ARBA00022737"/>
    </source>
</evidence>
<evidence type="ECO:0000313" key="25">
    <source>
        <dbReference type="EMBL" id="QGA64545.1"/>
    </source>
</evidence>
<dbReference type="EC" id="7.2.2.8" evidence="3"/>
<keyword evidence="18" id="KW-0406">Ion transport</keyword>
<evidence type="ECO:0000256" key="5">
    <source>
        <dbReference type="ARBA" id="ARBA00022448"/>
    </source>
</evidence>
<dbReference type="Gene3D" id="3.40.1110.10">
    <property type="entry name" value="Calcium-transporting ATPase, cytoplasmic domain N"/>
    <property type="match status" value="1"/>
</dbReference>
<keyword evidence="13 23" id="KW-0067">ATP-binding</keyword>
<dbReference type="PANTHER" id="PTHR43520:SF6">
    <property type="entry name" value="COPPER-EXPORTING P-TYPE ATPASE"/>
    <property type="match status" value="1"/>
</dbReference>
<proteinExistence type="inferred from homology"/>
<dbReference type="CDD" id="cd00371">
    <property type="entry name" value="HMA"/>
    <property type="match status" value="2"/>
</dbReference>
<dbReference type="GO" id="GO:0043682">
    <property type="term" value="F:P-type divalent copper transporter activity"/>
    <property type="evidence" value="ECO:0007669"/>
    <property type="project" value="TreeGrafter"/>
</dbReference>
<keyword evidence="15" id="KW-1278">Translocase</keyword>
<evidence type="ECO:0000256" key="23">
    <source>
        <dbReference type="RuleBase" id="RU362081"/>
    </source>
</evidence>
<keyword evidence="7" id="KW-0597">Phosphoprotein</keyword>
<evidence type="ECO:0000256" key="21">
    <source>
        <dbReference type="ARBA" id="ARBA00033239"/>
    </source>
</evidence>
<feature type="transmembrane region" description="Helical" evidence="23">
    <location>
        <begin position="885"/>
        <end position="903"/>
    </location>
</feature>